<protein>
    <submittedName>
        <fullName evidence="2">P-loop NTPase fold protein</fullName>
    </submittedName>
</protein>
<feature type="domain" description="KAP NTPase" evidence="1">
    <location>
        <begin position="3"/>
        <end position="253"/>
    </location>
</feature>
<name>A0ABU3FA07_9ENTE</name>
<dbReference type="Proteomes" id="UP001181046">
    <property type="component" value="Unassembled WGS sequence"/>
</dbReference>
<organism evidence="2 3">
    <name type="scientific">Enterococcus xiangfangensis</name>
    <dbReference type="NCBI Taxonomy" id="1296537"/>
    <lineage>
        <taxon>Bacteria</taxon>
        <taxon>Bacillati</taxon>
        <taxon>Bacillota</taxon>
        <taxon>Bacilli</taxon>
        <taxon>Lactobacillales</taxon>
        <taxon>Enterococcaceae</taxon>
        <taxon>Enterococcus</taxon>
    </lineage>
</organism>
<accession>A0ABU3FA07</accession>
<reference evidence="2" key="1">
    <citation type="submission" date="2023-03" db="EMBL/GenBank/DDBJ databases">
        <authorList>
            <person name="Shen W."/>
            <person name="Cai J."/>
        </authorList>
    </citation>
    <scope>NUCLEOTIDE SEQUENCE</scope>
    <source>
        <strain evidence="2">P66-3</strain>
    </source>
</reference>
<evidence type="ECO:0000259" key="1">
    <source>
        <dbReference type="Pfam" id="PF07693"/>
    </source>
</evidence>
<dbReference type="Pfam" id="PF07693">
    <property type="entry name" value="KAP_NTPase"/>
    <property type="match status" value="1"/>
</dbReference>
<evidence type="ECO:0000313" key="2">
    <source>
        <dbReference type="EMBL" id="MDT2759504.1"/>
    </source>
</evidence>
<dbReference type="SUPFAM" id="SSF52540">
    <property type="entry name" value="P-loop containing nucleoside triphosphate hydrolases"/>
    <property type="match status" value="1"/>
</dbReference>
<dbReference type="EMBL" id="JARQAJ010000003">
    <property type="protein sequence ID" value="MDT2759504.1"/>
    <property type="molecule type" value="Genomic_DNA"/>
</dbReference>
<dbReference type="InterPro" id="IPR011646">
    <property type="entry name" value="KAP_P-loop"/>
</dbReference>
<dbReference type="Gene3D" id="3.40.50.300">
    <property type="entry name" value="P-loop containing nucleotide triphosphate hydrolases"/>
    <property type="match status" value="1"/>
</dbReference>
<comment type="caution">
    <text evidence="2">The sequence shown here is derived from an EMBL/GenBank/DDBJ whole genome shotgun (WGS) entry which is preliminary data.</text>
</comment>
<evidence type="ECO:0000313" key="3">
    <source>
        <dbReference type="Proteomes" id="UP001181046"/>
    </source>
</evidence>
<keyword evidence="3" id="KW-1185">Reference proteome</keyword>
<sequence>MDSLIQIIKNYIEEEGQYALQIDGKWGAGKTYFIKNSVIDNLRIENYCPIYFSVYGYNNLIELKQDLFAKILSELSQNETIFRSLTGLSKKFKDVSSVLGNAKLSSVSLVSDWILDAYGHSKLKETKDQAIVIFIDDLERISSEINLRDLLGFILNELLEKLSCKVVILSNSSEIEDSTDFRRIKEKVINRTVKFSYDASEIEKLILKKNRNKFIQENSFWIKTLVETYQNSDENPSINLRTLFSIIENYDFIESKLLSSINELEQDDLKLRIRKSLFLNIFVVTREYKLGNITEKNLTTLKKLTDTRYFDYYLSKGDSRSIREDIIDKYHNKIKIFDDDIFYSSEVSSYVLLGYFDNSDYVLNWNKIFFPMTKEASQLDMMNDFRRLTDIQLQEIQRKLIEDVRDDKFDFEDLITVYGRFYQFEKIGLVLIDEDYIDLFKKKLIYRYSQEEKSYIDLVDKFFIRGVPNIKTEQPDLYQSLKDVDNERRKDSVNEFLEELFNNDLKNLGDLLQSGILLKNNIFENILHQGFVDRYIVTTNNTADLFWQLIRSEYIQIANVKELHKNELNDIKLLLTEIKIKVGETALGRIDSFKIKQLIDSLEELKELLE</sequence>
<gene>
    <name evidence="2" type="ORF">P7H27_06970</name>
</gene>
<proteinExistence type="predicted"/>
<dbReference type="InterPro" id="IPR027417">
    <property type="entry name" value="P-loop_NTPase"/>
</dbReference>
<dbReference type="RefSeq" id="WP_311829906.1">
    <property type="nucleotide sequence ID" value="NZ_JARQAJ010000003.1"/>
</dbReference>